<feature type="domain" description="Heterokaryon incompatibility" evidence="1">
    <location>
        <begin position="22"/>
        <end position="110"/>
    </location>
</feature>
<proteinExistence type="predicted"/>
<dbReference type="InterPro" id="IPR010730">
    <property type="entry name" value="HET"/>
</dbReference>
<organism evidence="2 3">
    <name type="scientific">Lophiotrema nucula</name>
    <dbReference type="NCBI Taxonomy" id="690887"/>
    <lineage>
        <taxon>Eukaryota</taxon>
        <taxon>Fungi</taxon>
        <taxon>Dikarya</taxon>
        <taxon>Ascomycota</taxon>
        <taxon>Pezizomycotina</taxon>
        <taxon>Dothideomycetes</taxon>
        <taxon>Pleosporomycetidae</taxon>
        <taxon>Pleosporales</taxon>
        <taxon>Lophiotremataceae</taxon>
        <taxon>Lophiotrema</taxon>
    </lineage>
</organism>
<feature type="non-terminal residue" evidence="2">
    <location>
        <position position="246"/>
    </location>
</feature>
<sequence>MRLLASDTLEFCADRDPNNTKYAILSHTWGSDEEEVNHQAMCNPTGEIRERPGYKKLVKFAEIAQGLGHPYIWIDTCCIDKSSSAELTEAINSMYHWYQASQVCIVYLADCVIQKDEPAAERKAIFRKARWFTRGWTLQELLAPKNIRYYSSSWDLVSIDISLMMEMTHIPERVLRSNNYAQDVSVAQKMSWASHRRTKRPEDMAYCLMGTFGVNMPLLYGEGEKAFIRLQEEIIRRSNDYTIFLW</sequence>
<evidence type="ECO:0000259" key="1">
    <source>
        <dbReference type="Pfam" id="PF06985"/>
    </source>
</evidence>
<protein>
    <submittedName>
        <fullName evidence="2">Heterokaryon incompatibility protein-domain-containing protein</fullName>
    </submittedName>
</protein>
<reference evidence="2" key="1">
    <citation type="journal article" date="2020" name="Stud. Mycol.">
        <title>101 Dothideomycetes genomes: a test case for predicting lifestyles and emergence of pathogens.</title>
        <authorList>
            <person name="Haridas S."/>
            <person name="Albert R."/>
            <person name="Binder M."/>
            <person name="Bloem J."/>
            <person name="Labutti K."/>
            <person name="Salamov A."/>
            <person name="Andreopoulos B."/>
            <person name="Baker S."/>
            <person name="Barry K."/>
            <person name="Bills G."/>
            <person name="Bluhm B."/>
            <person name="Cannon C."/>
            <person name="Castanera R."/>
            <person name="Culley D."/>
            <person name="Daum C."/>
            <person name="Ezra D."/>
            <person name="Gonzalez J."/>
            <person name="Henrissat B."/>
            <person name="Kuo A."/>
            <person name="Liang C."/>
            <person name="Lipzen A."/>
            <person name="Lutzoni F."/>
            <person name="Magnuson J."/>
            <person name="Mondo S."/>
            <person name="Nolan M."/>
            <person name="Ohm R."/>
            <person name="Pangilinan J."/>
            <person name="Park H.-J."/>
            <person name="Ramirez L."/>
            <person name="Alfaro M."/>
            <person name="Sun H."/>
            <person name="Tritt A."/>
            <person name="Yoshinaga Y."/>
            <person name="Zwiers L.-H."/>
            <person name="Turgeon B."/>
            <person name="Goodwin S."/>
            <person name="Spatafora J."/>
            <person name="Crous P."/>
            <person name="Grigoriev I."/>
        </authorList>
    </citation>
    <scope>NUCLEOTIDE SEQUENCE</scope>
    <source>
        <strain evidence="2">CBS 627.86</strain>
    </source>
</reference>
<dbReference type="PANTHER" id="PTHR10622:SF10">
    <property type="entry name" value="HET DOMAIN-CONTAINING PROTEIN"/>
    <property type="match status" value="1"/>
</dbReference>
<gene>
    <name evidence="2" type="ORF">BDV96DRAFT_457356</name>
</gene>
<evidence type="ECO:0000313" key="2">
    <source>
        <dbReference type="EMBL" id="KAF2121051.1"/>
    </source>
</evidence>
<dbReference type="Proteomes" id="UP000799770">
    <property type="component" value="Unassembled WGS sequence"/>
</dbReference>
<name>A0A6A5ZS24_9PLEO</name>
<accession>A0A6A5ZS24</accession>
<dbReference type="OrthoDB" id="20872at2759"/>
<evidence type="ECO:0000313" key="3">
    <source>
        <dbReference type="Proteomes" id="UP000799770"/>
    </source>
</evidence>
<dbReference type="EMBL" id="ML977312">
    <property type="protein sequence ID" value="KAF2121051.1"/>
    <property type="molecule type" value="Genomic_DNA"/>
</dbReference>
<dbReference type="PANTHER" id="PTHR10622">
    <property type="entry name" value="HET DOMAIN-CONTAINING PROTEIN"/>
    <property type="match status" value="1"/>
</dbReference>
<dbReference type="AlphaFoldDB" id="A0A6A5ZS24"/>
<keyword evidence="3" id="KW-1185">Reference proteome</keyword>
<dbReference type="Pfam" id="PF06985">
    <property type="entry name" value="HET"/>
    <property type="match status" value="1"/>
</dbReference>